<dbReference type="Pfam" id="PF08226">
    <property type="entry name" value="DUF1720"/>
    <property type="match status" value="2"/>
</dbReference>
<dbReference type="InterPro" id="IPR002048">
    <property type="entry name" value="EF_hand_dom"/>
</dbReference>
<dbReference type="InterPro" id="IPR011992">
    <property type="entry name" value="EF-hand-dom_pair"/>
</dbReference>
<dbReference type="PROSITE" id="PS50222">
    <property type="entry name" value="EF_HAND_2"/>
    <property type="match status" value="1"/>
</dbReference>
<keyword evidence="7" id="KW-1003">Cell membrane</keyword>
<feature type="compositionally biased region" description="Pro residues" evidence="16">
    <location>
        <begin position="1345"/>
        <end position="1372"/>
    </location>
</feature>
<dbReference type="GO" id="GO:0010008">
    <property type="term" value="C:endosome membrane"/>
    <property type="evidence" value="ECO:0007669"/>
    <property type="project" value="UniProtKB-SubCell"/>
</dbReference>
<dbReference type="GeneID" id="76151377"/>
<feature type="domain" description="EF-hand" evidence="18">
    <location>
        <begin position="503"/>
        <end position="538"/>
    </location>
</feature>
<evidence type="ECO:0000313" key="21">
    <source>
        <dbReference type="Proteomes" id="UP001204833"/>
    </source>
</evidence>
<keyword evidence="12" id="KW-0175">Coiled coil</keyword>
<evidence type="ECO:0000256" key="4">
    <source>
        <dbReference type="ARBA" id="ARBA00009351"/>
    </source>
</evidence>
<keyword evidence="15" id="KW-0206">Cytoskeleton</keyword>
<keyword evidence="14" id="KW-0009">Actin-binding</keyword>
<feature type="compositionally biased region" description="Basic and acidic residues" evidence="16">
    <location>
        <begin position="1142"/>
        <end position="1162"/>
    </location>
</feature>
<evidence type="ECO:0000256" key="5">
    <source>
        <dbReference type="ARBA" id="ARBA00015110"/>
    </source>
</evidence>
<feature type="compositionally biased region" description="Low complexity" evidence="16">
    <location>
        <begin position="855"/>
        <end position="872"/>
    </location>
</feature>
<comment type="caution">
    <text evidence="20">The sequence shown here is derived from an EMBL/GenBank/DDBJ whole genome shotgun (WGS) entry which is preliminary data.</text>
</comment>
<feature type="compositionally biased region" description="Pro residues" evidence="16">
    <location>
        <begin position="1300"/>
        <end position="1320"/>
    </location>
</feature>
<evidence type="ECO:0000256" key="8">
    <source>
        <dbReference type="ARBA" id="ARBA00022490"/>
    </source>
</evidence>
<dbReference type="Pfam" id="PF02205">
    <property type="entry name" value="WH2"/>
    <property type="match status" value="1"/>
</dbReference>
<feature type="compositionally biased region" description="Gly residues" evidence="16">
    <location>
        <begin position="274"/>
        <end position="284"/>
    </location>
</feature>
<feature type="region of interest" description="Disordered" evidence="16">
    <location>
        <begin position="306"/>
        <end position="391"/>
    </location>
</feature>
<dbReference type="FunFam" id="1.10.238.10:FF:000349">
    <property type="entry name" value="Actin cytoskeleton-regulatory complex protein PAN1"/>
    <property type="match status" value="1"/>
</dbReference>
<feature type="compositionally biased region" description="Polar residues" evidence="16">
    <location>
        <begin position="262"/>
        <end position="273"/>
    </location>
</feature>
<evidence type="ECO:0000256" key="13">
    <source>
        <dbReference type="ARBA" id="ARBA00023136"/>
    </source>
</evidence>
<evidence type="ECO:0000256" key="10">
    <source>
        <dbReference type="ARBA" id="ARBA00022737"/>
    </source>
</evidence>
<evidence type="ECO:0000256" key="12">
    <source>
        <dbReference type="ARBA" id="ARBA00023054"/>
    </source>
</evidence>
<accession>A0AAD5FY52</accession>
<feature type="compositionally biased region" description="Basic and acidic residues" evidence="16">
    <location>
        <begin position="1046"/>
        <end position="1055"/>
    </location>
</feature>
<dbReference type="GO" id="GO:0030479">
    <property type="term" value="C:actin cortical patch"/>
    <property type="evidence" value="ECO:0007669"/>
    <property type="project" value="UniProtKB-SubCell"/>
</dbReference>
<feature type="compositionally biased region" description="Polar residues" evidence="16">
    <location>
        <begin position="28"/>
        <end position="57"/>
    </location>
</feature>
<reference evidence="20 21" key="1">
    <citation type="journal article" date="2022" name="DNA Res.">
        <title>Genome analysis of five recently described species of the CUG-Ser clade uncovers Candida theae as a new hybrid lineage with pathogenic potential in the Candida parapsilosis species complex.</title>
        <authorList>
            <person name="Mixao V."/>
            <person name="Del Olmo V."/>
            <person name="Hegedusova E."/>
            <person name="Saus E."/>
            <person name="Pryszcz L."/>
            <person name="Cillingova A."/>
            <person name="Nosek J."/>
            <person name="Gabaldon T."/>
        </authorList>
    </citation>
    <scope>NUCLEOTIDE SEQUENCE [LARGE SCALE GENOMIC DNA]</scope>
    <source>
        <strain evidence="20 21">CBS 12239</strain>
    </source>
</reference>
<evidence type="ECO:0000259" key="18">
    <source>
        <dbReference type="PROSITE" id="PS50222"/>
    </source>
</evidence>
<feature type="compositionally biased region" description="Polar residues" evidence="16">
    <location>
        <begin position="306"/>
        <end position="331"/>
    </location>
</feature>
<feature type="region of interest" description="Disordered" evidence="16">
    <location>
        <begin position="607"/>
        <end position="626"/>
    </location>
</feature>
<dbReference type="Proteomes" id="UP001204833">
    <property type="component" value="Unassembled WGS sequence"/>
</dbReference>
<dbReference type="PANTHER" id="PTHR48125:SF12">
    <property type="entry name" value="AT HOOK TRANSCRIPTION FACTOR FAMILY-RELATED"/>
    <property type="match status" value="1"/>
</dbReference>
<dbReference type="RefSeq" id="XP_051608327.1">
    <property type="nucleotide sequence ID" value="XM_051752727.1"/>
</dbReference>
<feature type="compositionally biased region" description="Polar residues" evidence="16">
    <location>
        <begin position="1"/>
        <end position="11"/>
    </location>
</feature>
<feature type="domain" description="EH" evidence="17">
    <location>
        <begin position="84"/>
        <end position="173"/>
    </location>
</feature>
<evidence type="ECO:0000256" key="11">
    <source>
        <dbReference type="ARBA" id="ARBA00022753"/>
    </source>
</evidence>
<evidence type="ECO:0000256" key="9">
    <source>
        <dbReference type="ARBA" id="ARBA00022583"/>
    </source>
</evidence>
<evidence type="ECO:0000256" key="6">
    <source>
        <dbReference type="ARBA" id="ARBA00020728"/>
    </source>
</evidence>
<dbReference type="FunFam" id="1.10.238.10:FF:000354">
    <property type="entry name" value="Actin cytoskeleton-regulatory complex protein pan1"/>
    <property type="match status" value="1"/>
</dbReference>
<feature type="region of interest" description="Disordered" evidence="16">
    <location>
        <begin position="845"/>
        <end position="895"/>
    </location>
</feature>
<evidence type="ECO:0000256" key="15">
    <source>
        <dbReference type="ARBA" id="ARBA00023212"/>
    </source>
</evidence>
<keyword evidence="10" id="KW-0677">Repeat</keyword>
<keyword evidence="11" id="KW-0967">Endosome</keyword>
<feature type="compositionally biased region" description="Polar residues" evidence="16">
    <location>
        <begin position="873"/>
        <end position="884"/>
    </location>
</feature>
<feature type="compositionally biased region" description="Low complexity" evidence="16">
    <location>
        <begin position="375"/>
        <end position="391"/>
    </location>
</feature>
<name>A0AAD5FY52_9ASCO</name>
<keyword evidence="21" id="KW-1185">Reference proteome</keyword>
<dbReference type="GO" id="GO:0005509">
    <property type="term" value="F:calcium ion binding"/>
    <property type="evidence" value="ECO:0007669"/>
    <property type="project" value="InterPro"/>
</dbReference>
<dbReference type="CDD" id="cd00052">
    <property type="entry name" value="EH"/>
    <property type="match status" value="2"/>
</dbReference>
<evidence type="ECO:0000256" key="7">
    <source>
        <dbReference type="ARBA" id="ARBA00022475"/>
    </source>
</evidence>
<evidence type="ECO:0000259" key="17">
    <source>
        <dbReference type="PROSITE" id="PS50031"/>
    </source>
</evidence>
<comment type="subcellular location">
    <subcellularLocation>
        <location evidence="3">Cell membrane</location>
        <topology evidence="3">Peripheral membrane protein</topology>
        <orientation evidence="3">Cytoplasmic side</orientation>
    </subcellularLocation>
    <subcellularLocation>
        <location evidence="2">Cytoplasm</location>
        <location evidence="2">Cytoskeleton</location>
        <location evidence="2">Actin patch</location>
    </subcellularLocation>
    <subcellularLocation>
        <location evidence="1">Endosome membrane</location>
        <topology evidence="1">Peripheral membrane protein</topology>
        <orientation evidence="1">Cytoplasmic side</orientation>
    </subcellularLocation>
</comment>
<feature type="compositionally biased region" description="Polar residues" evidence="16">
    <location>
        <begin position="341"/>
        <end position="370"/>
    </location>
</feature>
<keyword evidence="8" id="KW-0963">Cytoplasm</keyword>
<protein>
    <recommendedName>
        <fullName evidence="5">Actin cytoskeleton-regulatory complex protein PAN1</fullName>
    </recommendedName>
    <alternativeName>
        <fullName evidence="6">Actin cytoskeleton-regulatory complex protein pan1</fullName>
    </alternativeName>
</protein>
<feature type="compositionally biased region" description="Polar residues" evidence="16">
    <location>
        <begin position="1271"/>
        <end position="1289"/>
    </location>
</feature>
<evidence type="ECO:0000256" key="2">
    <source>
        <dbReference type="ARBA" id="ARBA00004134"/>
    </source>
</evidence>
<dbReference type="EMBL" id="JAIHNG010000121">
    <property type="protein sequence ID" value="KAI5957624.1"/>
    <property type="molecule type" value="Genomic_DNA"/>
</dbReference>
<dbReference type="GO" id="GO:0003779">
    <property type="term" value="F:actin binding"/>
    <property type="evidence" value="ECO:0007669"/>
    <property type="project" value="UniProtKB-KW"/>
</dbReference>
<dbReference type="PANTHER" id="PTHR48125">
    <property type="entry name" value="LP07818P1"/>
    <property type="match status" value="1"/>
</dbReference>
<feature type="compositionally biased region" description="Low complexity" evidence="16">
    <location>
        <begin position="1410"/>
        <end position="1423"/>
    </location>
</feature>
<dbReference type="InterPro" id="IPR000261">
    <property type="entry name" value="EH_dom"/>
</dbReference>
<dbReference type="InterPro" id="IPR003124">
    <property type="entry name" value="WH2_dom"/>
</dbReference>
<feature type="domain" description="WH2" evidence="19">
    <location>
        <begin position="1426"/>
        <end position="1443"/>
    </location>
</feature>
<dbReference type="PROSITE" id="PS51082">
    <property type="entry name" value="WH2"/>
    <property type="match status" value="1"/>
</dbReference>
<keyword evidence="13" id="KW-0472">Membrane</keyword>
<feature type="region of interest" description="Disordered" evidence="16">
    <location>
        <begin position="571"/>
        <end position="596"/>
    </location>
</feature>
<feature type="compositionally biased region" description="Polar residues" evidence="16">
    <location>
        <begin position="1229"/>
        <end position="1251"/>
    </location>
</feature>
<dbReference type="SUPFAM" id="SSF47473">
    <property type="entry name" value="EF-hand"/>
    <property type="match status" value="2"/>
</dbReference>
<organism evidence="20 21">
    <name type="scientific">Candida theae</name>
    <dbReference type="NCBI Taxonomy" id="1198502"/>
    <lineage>
        <taxon>Eukaryota</taxon>
        <taxon>Fungi</taxon>
        <taxon>Dikarya</taxon>
        <taxon>Ascomycota</taxon>
        <taxon>Saccharomycotina</taxon>
        <taxon>Pichiomycetes</taxon>
        <taxon>Debaryomycetaceae</taxon>
        <taxon>Candida/Lodderomyces clade</taxon>
        <taxon>Candida</taxon>
    </lineage>
</organism>
<comment type="similarity">
    <text evidence="4">Belongs to the PAN1 family.</text>
</comment>
<feature type="region of interest" description="Disordered" evidence="16">
    <location>
        <begin position="1"/>
        <end position="57"/>
    </location>
</feature>
<feature type="domain" description="EH" evidence="17">
    <location>
        <begin position="470"/>
        <end position="559"/>
    </location>
</feature>
<dbReference type="GO" id="GO:0005886">
    <property type="term" value="C:plasma membrane"/>
    <property type="evidence" value="ECO:0007669"/>
    <property type="project" value="UniProtKB-SubCell"/>
</dbReference>
<feature type="region of interest" description="Disordered" evidence="16">
    <location>
        <begin position="911"/>
        <end position="1457"/>
    </location>
</feature>
<feature type="compositionally biased region" description="Acidic residues" evidence="16">
    <location>
        <begin position="1196"/>
        <end position="1205"/>
    </location>
</feature>
<evidence type="ECO:0000313" key="20">
    <source>
        <dbReference type="EMBL" id="KAI5957624.1"/>
    </source>
</evidence>
<feature type="compositionally biased region" description="Low complexity" evidence="16">
    <location>
        <begin position="1321"/>
        <end position="1334"/>
    </location>
</feature>
<dbReference type="PROSITE" id="PS50031">
    <property type="entry name" value="EH"/>
    <property type="match status" value="2"/>
</dbReference>
<evidence type="ECO:0000259" key="19">
    <source>
        <dbReference type="PROSITE" id="PS51082"/>
    </source>
</evidence>
<evidence type="ECO:0000256" key="1">
    <source>
        <dbReference type="ARBA" id="ARBA00004125"/>
    </source>
</evidence>
<sequence length="1457" mass="156598">MFNSFQNTGYNPNYGVPNQQQQQQQQQSLYTQPTGFGQPNLYASSQPTGYVQTQPTGFQGAPTVVENHDLKIPPFRLSFITVDDQKKFEHLFRTAVPRGEQAISGDSASTILMRSGLSPVTLAEIWTLSDIDKTGSLLFPEFALSLHLCNTAKRGEPLPGVLPEKWLNEVKSFMDAINFSIPDDPNKILANTPFAKKDDWMYNQPSMNTQATGFNQPPTTFAPQATGFGNSFAPQATGFNQQSQTSSFNQQPQNNWVAPQLTGYNQQPQPSTSFGGGGGIGGSVTGEFVPLQPQQTAGLIQKTGPLQAQGTGFNQLPQQRTGGFAPQSTGIEPQRTGGLVPQTTGFQQTSGGFNTLGLQPQRTGPLQANRTGPAPLQSQPTGPLQQQQTGALQPQPTGFLQQQPTGYLQAQPTGRPGEWGFVNMPTGGYSGLNTMHKVFQPNTNQNFQDLNKVMSNNAATNVTWAITKQEKQVYDNLFQAWDTGRRGYVDSNVALNVFTKSGLSRSDLEAIWTLADTDDAGKLNKNQFAVAMHLIYRRLNGLEIPLRLPPELIPPAERTLKDTMDNLKNSLKNNGGLKSAKSYKPQTKVDGARFKNDDDNFGYVSRARHKSRDQGSPSASNEKDKNLTIDELKKSIKEKKILLDALDVEDEEKQHNDTSAIDKLKSQIFDLQTKITSQAPNNNNKNLWLQKLNHLTRDKIPKLISNINQVNQEISEKSIELVKLKLRQEDPSWDDKNVDLNAVSNDYGKFDLKQKMALLTGKGGSGGSDFKFKEAVQKSKSEFKGQSDMVKDIEAGIRTMEDECASKLKTSSRVEVGYEKWEKGFGISQTVASFVRELQRYQDDATAKAQPVAKPVPQSNNNGPQPQQEQVNSTKVSAVNSSSAEPRAAYSTPEERAAYIKAEAEKRMAARLEKLGISRHKNSGKRSTEKPTPAAVQSKPVQDDRNVKQEENMNNAPQLVKQKTGAPEVNKVEGIVHSPAQSSAEELRNDRDVVAHPQPIPQQSASSRPAQPQLVQPARSTQPRQAQEVQSSVPGQSAALDSSNSDQHENNEATKENFGVAAPVAAGGTEDHASGKSRSLAGPTDSSPEVKASSKPIATSVAPEHASSKDAPATNAPKYEDVNNAPPSFDAGHNGNEYGKVPGDREAASQPEEHSRPPRHDNNPFFKKQFQQVNTEKANMQRNFQRGISNDNSWSDSEEEDSDDDAPNRADALKLANSLFGGMAPPSSVPTSESLSTPTQARKGETTSQLQAEPGTAAITEPTVNKKPLEDSSTGSSGAGWNTAESSPGINAENGAEAVPPIPPIPPIPSSSTLPPPPPALESDAPASSSQSFAAEEEFESSSAVPPPPPDFAPPVPPSDSISSPPPAPPVPSFDATPAPAAPPPPPPPAPPVPSFGAPAAPPPPPPPAAAAQSASLSGGAPSTPNIGALLSQITGGKSLKKVETKESTGATVGRVL</sequence>
<feature type="region of interest" description="Disordered" evidence="16">
    <location>
        <begin position="209"/>
        <end position="288"/>
    </location>
</feature>
<dbReference type="Gene3D" id="1.10.238.10">
    <property type="entry name" value="EF-hand"/>
    <property type="match status" value="2"/>
</dbReference>
<feature type="compositionally biased region" description="Basic and acidic residues" evidence="16">
    <location>
        <begin position="985"/>
        <end position="994"/>
    </location>
</feature>
<feature type="compositionally biased region" description="Polar residues" evidence="16">
    <location>
        <begin position="1018"/>
        <end position="1045"/>
    </location>
</feature>
<feature type="compositionally biased region" description="Polar residues" evidence="16">
    <location>
        <begin position="209"/>
        <end position="239"/>
    </location>
</feature>
<proteinExistence type="inferred from homology"/>
<dbReference type="InterPro" id="IPR013182">
    <property type="entry name" value="DUF1720"/>
</dbReference>
<evidence type="ECO:0000256" key="14">
    <source>
        <dbReference type="ARBA" id="ARBA00023203"/>
    </source>
</evidence>
<gene>
    <name evidence="20" type="ORF">KGF57_003318</name>
</gene>
<dbReference type="GO" id="GO:0006897">
    <property type="term" value="P:endocytosis"/>
    <property type="evidence" value="ECO:0007669"/>
    <property type="project" value="UniProtKB-KW"/>
</dbReference>
<evidence type="ECO:0000256" key="16">
    <source>
        <dbReference type="SAM" id="MobiDB-lite"/>
    </source>
</evidence>
<dbReference type="Pfam" id="PF12763">
    <property type="entry name" value="EH"/>
    <property type="match status" value="2"/>
</dbReference>
<evidence type="ECO:0000256" key="3">
    <source>
        <dbReference type="ARBA" id="ARBA00004413"/>
    </source>
</evidence>
<dbReference type="SMART" id="SM00027">
    <property type="entry name" value="EH"/>
    <property type="match status" value="2"/>
</dbReference>
<feature type="compositionally biased region" description="Low complexity" evidence="16">
    <location>
        <begin position="995"/>
        <end position="1013"/>
    </location>
</feature>
<feature type="compositionally biased region" description="Low complexity" evidence="16">
    <location>
        <begin position="240"/>
        <end position="255"/>
    </location>
</feature>
<feature type="compositionally biased region" description="Basic and acidic residues" evidence="16">
    <location>
        <begin position="941"/>
        <end position="951"/>
    </location>
</feature>
<feature type="compositionally biased region" description="Polar residues" evidence="16">
    <location>
        <begin position="1169"/>
        <end position="1188"/>
    </location>
</feature>
<feature type="compositionally biased region" description="Pro residues" evidence="16">
    <location>
        <begin position="1380"/>
        <end position="1409"/>
    </location>
</feature>
<keyword evidence="9" id="KW-0254">Endocytosis</keyword>